<evidence type="ECO:0000256" key="7">
    <source>
        <dbReference type="ARBA" id="ARBA00053454"/>
    </source>
</evidence>
<dbReference type="SUPFAM" id="SSF50331">
    <property type="entry name" value="MOP-like"/>
    <property type="match status" value="1"/>
</dbReference>
<accession>A0A9E7N7G7</accession>
<dbReference type="KEGG" id="sawl:NGM29_15270"/>
<dbReference type="Proteomes" id="UP001056855">
    <property type="component" value="Chromosome"/>
</dbReference>
<dbReference type="GO" id="GO:0055052">
    <property type="term" value="C:ATP-binding cassette (ABC) transporter complex, substrate-binding subunit-containing"/>
    <property type="evidence" value="ECO:0007669"/>
    <property type="project" value="TreeGrafter"/>
</dbReference>
<comment type="subunit">
    <text evidence="9">The complex is composed of two ATP-binding proteins (XacJ and XacK), two transmembrane proteins (XacH and XacI) and a solute-binding protein (XacG).</text>
</comment>
<evidence type="ECO:0000256" key="9">
    <source>
        <dbReference type="ARBA" id="ARBA00065962"/>
    </source>
</evidence>
<dbReference type="InterPro" id="IPR012340">
    <property type="entry name" value="NA-bd_OB-fold"/>
</dbReference>
<dbReference type="SMART" id="SM00382">
    <property type="entry name" value="AAA"/>
    <property type="match status" value="1"/>
</dbReference>
<feature type="domain" description="ABC transporter" evidence="12">
    <location>
        <begin position="4"/>
        <end position="234"/>
    </location>
</feature>
<proteinExistence type="inferred from homology"/>
<evidence type="ECO:0000259" key="12">
    <source>
        <dbReference type="PROSITE" id="PS50893"/>
    </source>
</evidence>
<dbReference type="Gene3D" id="2.40.50.140">
    <property type="entry name" value="Nucleic acid-binding proteins"/>
    <property type="match status" value="1"/>
</dbReference>
<comment type="catalytic activity">
    <reaction evidence="6">
        <text>L-arabinose(out) + ATP + H2O = L-arabinose(in) + ADP + phosphate + H(+)</text>
        <dbReference type="Rhea" id="RHEA:30007"/>
        <dbReference type="ChEBI" id="CHEBI:15377"/>
        <dbReference type="ChEBI" id="CHEBI:15378"/>
        <dbReference type="ChEBI" id="CHEBI:17535"/>
        <dbReference type="ChEBI" id="CHEBI:30616"/>
        <dbReference type="ChEBI" id="CHEBI:43474"/>
        <dbReference type="ChEBI" id="CHEBI:456216"/>
        <dbReference type="EC" id="7.5.2.13"/>
    </reaction>
    <physiologicalReaction direction="left-to-right" evidence="6">
        <dbReference type="Rhea" id="RHEA:30008"/>
    </physiologicalReaction>
</comment>
<evidence type="ECO:0000256" key="5">
    <source>
        <dbReference type="ARBA" id="ARBA00050355"/>
    </source>
</evidence>
<dbReference type="GO" id="GO:0140359">
    <property type="term" value="F:ABC-type transporter activity"/>
    <property type="evidence" value="ECO:0007669"/>
    <property type="project" value="InterPro"/>
</dbReference>
<dbReference type="PROSITE" id="PS50893">
    <property type="entry name" value="ABC_TRANSPORTER_2"/>
    <property type="match status" value="1"/>
</dbReference>
<dbReference type="PROSITE" id="PS00211">
    <property type="entry name" value="ABC_TRANSPORTER_1"/>
    <property type="match status" value="1"/>
</dbReference>
<keyword evidence="14" id="KW-1185">Reference proteome</keyword>
<evidence type="ECO:0000256" key="4">
    <source>
        <dbReference type="ARBA" id="ARBA00022840"/>
    </source>
</evidence>
<feature type="region of interest" description="Disordered" evidence="11">
    <location>
        <begin position="378"/>
        <end position="402"/>
    </location>
</feature>
<dbReference type="GeneID" id="73291434"/>
<comment type="function">
    <text evidence="7">Part of the ABC transporter complex XacGHIJK involved in the uptake of xylose and arabinose. Responsible for energy coupling to the transport system.</text>
</comment>
<dbReference type="InterPro" id="IPR017871">
    <property type="entry name" value="ABC_transporter-like_CS"/>
</dbReference>
<keyword evidence="4 13" id="KW-0067">ATP-binding</keyword>
<dbReference type="Pfam" id="PF00005">
    <property type="entry name" value="ABC_tran"/>
    <property type="match status" value="1"/>
</dbReference>
<evidence type="ECO:0000256" key="1">
    <source>
        <dbReference type="ARBA" id="ARBA00004202"/>
    </source>
</evidence>
<dbReference type="AlphaFoldDB" id="A0A9E7N7G7"/>
<dbReference type="InterPro" id="IPR003593">
    <property type="entry name" value="AAA+_ATPase"/>
</dbReference>
<dbReference type="SUPFAM" id="SSF52540">
    <property type="entry name" value="P-loop containing nucleoside triphosphate hydrolases"/>
    <property type="match status" value="1"/>
</dbReference>
<dbReference type="EMBL" id="CP100355">
    <property type="protein sequence ID" value="UTF53117.1"/>
    <property type="molecule type" value="Genomic_DNA"/>
</dbReference>
<organism evidence="13 14">
    <name type="scientific">Natronosalvus rutilus</name>
    <dbReference type="NCBI Taxonomy" id="2953753"/>
    <lineage>
        <taxon>Archaea</taxon>
        <taxon>Methanobacteriati</taxon>
        <taxon>Methanobacteriota</taxon>
        <taxon>Stenosarchaea group</taxon>
        <taxon>Halobacteria</taxon>
        <taxon>Halobacteriales</taxon>
        <taxon>Natrialbaceae</taxon>
        <taxon>Natronosalvus</taxon>
    </lineage>
</organism>
<dbReference type="InterPro" id="IPR027417">
    <property type="entry name" value="P-loop_NTPase"/>
</dbReference>
<dbReference type="GO" id="GO:0005524">
    <property type="term" value="F:ATP binding"/>
    <property type="evidence" value="ECO:0007669"/>
    <property type="project" value="UniProtKB-KW"/>
</dbReference>
<dbReference type="PANTHER" id="PTHR43875">
    <property type="entry name" value="MALTODEXTRIN IMPORT ATP-BINDING PROTEIN MSMX"/>
    <property type="match status" value="1"/>
</dbReference>
<dbReference type="InterPro" id="IPR003439">
    <property type="entry name" value="ABC_transporter-like_ATP-bd"/>
</dbReference>
<evidence type="ECO:0000256" key="10">
    <source>
        <dbReference type="ARBA" id="ARBA00066315"/>
    </source>
</evidence>
<evidence type="ECO:0000313" key="14">
    <source>
        <dbReference type="Proteomes" id="UP001056855"/>
    </source>
</evidence>
<dbReference type="GO" id="GO:0016887">
    <property type="term" value="F:ATP hydrolysis activity"/>
    <property type="evidence" value="ECO:0007669"/>
    <property type="project" value="InterPro"/>
</dbReference>
<dbReference type="Gene3D" id="2.40.50.100">
    <property type="match status" value="1"/>
</dbReference>
<dbReference type="InterPro" id="IPR008995">
    <property type="entry name" value="Mo/tungstate-bd_C_term_dom"/>
</dbReference>
<dbReference type="InterPro" id="IPR047641">
    <property type="entry name" value="ABC_transpr_MalK/UgpC-like"/>
</dbReference>
<dbReference type="Gene3D" id="3.40.50.300">
    <property type="entry name" value="P-loop containing nucleotide triphosphate hydrolases"/>
    <property type="match status" value="1"/>
</dbReference>
<comment type="catalytic activity">
    <reaction evidence="5">
        <text>D-xylose(out) + ATP + H2O = D-xylose(in) + ADP + phosphate + H(+)</text>
        <dbReference type="Rhea" id="RHEA:29899"/>
        <dbReference type="ChEBI" id="CHEBI:15377"/>
        <dbReference type="ChEBI" id="CHEBI:15378"/>
        <dbReference type="ChEBI" id="CHEBI:30616"/>
        <dbReference type="ChEBI" id="CHEBI:43474"/>
        <dbReference type="ChEBI" id="CHEBI:53455"/>
        <dbReference type="ChEBI" id="CHEBI:456216"/>
        <dbReference type="EC" id="7.5.2.13"/>
    </reaction>
    <physiologicalReaction direction="left-to-right" evidence="5">
        <dbReference type="Rhea" id="RHEA:29900"/>
    </physiologicalReaction>
</comment>
<sequence>MARVTLEHVTKRYEDVTAVDDMNLEIEDGEFVCLVGPSGCGKSTTMETIAGLTKPTEGTIHIGDVDVTNLPPKDRGVSMVFQNIALFPHMDVYENISFGLRLRKYDKDEIDRRVDQAADIVQLEGMLDRMPDEMSGGQRQRVAIARAIVREPDVFLMDEPLANLDAKLRVHMRTELQRLHKQLETTIIYVTHDQAEAMTMSDRIAVINAGELQQIDPPLICYNEPANLFVAGFIGSPSMNFVEGELAEDGFRSEWFDVSFDPSAVEGVTVGDPVTLGVRPEDVHLADRTESLSTATREIPVTTDVLEPMGNEVFVYLRLADGPSRTMDQDVAGASMGELLMSLDPDTPIEEDQETSVVLDRSSIHLFDTRSGEALAHGIETLAEQPRGDDTTPTEAESDSYS</sequence>
<reference evidence="13" key="1">
    <citation type="submission" date="2022-06" db="EMBL/GenBank/DDBJ databases">
        <title>Diverse halophilic archaea isolated from saline environments.</title>
        <authorList>
            <person name="Cui H.-L."/>
        </authorList>
    </citation>
    <scope>NUCLEOTIDE SEQUENCE</scope>
    <source>
        <strain evidence="13">WLHS1</strain>
    </source>
</reference>
<protein>
    <recommendedName>
        <fullName evidence="10">ABC-type D-xylose/L-arabinose transporter</fullName>
        <ecNumber evidence="10">7.5.2.13</ecNumber>
    </recommendedName>
</protein>
<name>A0A9E7N7G7_9EURY</name>
<dbReference type="EC" id="7.5.2.13" evidence="10"/>
<dbReference type="GO" id="GO:0008643">
    <property type="term" value="P:carbohydrate transport"/>
    <property type="evidence" value="ECO:0007669"/>
    <property type="project" value="InterPro"/>
</dbReference>
<evidence type="ECO:0000313" key="13">
    <source>
        <dbReference type="EMBL" id="UTF53117.1"/>
    </source>
</evidence>
<keyword evidence="3" id="KW-0547">Nucleotide-binding</keyword>
<dbReference type="FunFam" id="3.40.50.300:FF:000042">
    <property type="entry name" value="Maltose/maltodextrin ABC transporter, ATP-binding protein"/>
    <property type="match status" value="1"/>
</dbReference>
<dbReference type="CDD" id="cd03301">
    <property type="entry name" value="ABC_MalK_N"/>
    <property type="match status" value="1"/>
</dbReference>
<evidence type="ECO:0000256" key="3">
    <source>
        <dbReference type="ARBA" id="ARBA00022741"/>
    </source>
</evidence>
<evidence type="ECO:0000256" key="6">
    <source>
        <dbReference type="ARBA" id="ARBA00051890"/>
    </source>
</evidence>
<gene>
    <name evidence="13" type="ORF">NGM29_15270</name>
</gene>
<dbReference type="PANTHER" id="PTHR43875:SF1">
    <property type="entry name" value="OSMOPROTECTIVE COMPOUNDS UPTAKE ATP-BINDING PROTEIN GGTA"/>
    <property type="match status" value="1"/>
</dbReference>
<evidence type="ECO:0000256" key="11">
    <source>
        <dbReference type="SAM" id="MobiDB-lite"/>
    </source>
</evidence>
<dbReference type="Pfam" id="PF17912">
    <property type="entry name" value="OB_MalK"/>
    <property type="match status" value="1"/>
</dbReference>
<keyword evidence="2" id="KW-0813">Transport</keyword>
<feature type="compositionally biased region" description="Polar residues" evidence="11">
    <location>
        <begin position="391"/>
        <end position="402"/>
    </location>
</feature>
<evidence type="ECO:0000256" key="2">
    <source>
        <dbReference type="ARBA" id="ARBA00022448"/>
    </source>
</evidence>
<dbReference type="RefSeq" id="WP_254157295.1">
    <property type="nucleotide sequence ID" value="NZ_CP100355.1"/>
</dbReference>
<dbReference type="InterPro" id="IPR040582">
    <property type="entry name" value="OB_MalK-like"/>
</dbReference>
<comment type="similarity">
    <text evidence="8">Belongs to the ABC transporter superfamily. Carbohydrate uptake transporter-1 (CUT1) (TC 3.A.1.1) family.</text>
</comment>
<dbReference type="InterPro" id="IPR015855">
    <property type="entry name" value="ABC_transpr_MalK-like"/>
</dbReference>
<evidence type="ECO:0000256" key="8">
    <source>
        <dbReference type="ARBA" id="ARBA00061029"/>
    </source>
</evidence>
<comment type="subcellular location">
    <subcellularLocation>
        <location evidence="1">Cell membrane</location>
        <topology evidence="1">Peripheral membrane protein</topology>
    </subcellularLocation>
</comment>